<dbReference type="InterPro" id="IPR003961">
    <property type="entry name" value="FN3_dom"/>
</dbReference>
<proteinExistence type="predicted"/>
<keyword evidence="5" id="KW-1185">Reference proteome</keyword>
<feature type="domain" description="Fibronectin type-III" evidence="3">
    <location>
        <begin position="1159"/>
        <end position="1260"/>
    </location>
</feature>
<keyword evidence="2" id="KW-0812">Transmembrane</keyword>
<sequence>MKLYSFALGNHLRKAAEVTVFPVDHTTIEVKWITPDVIDLQGSVKEFTVKAYSNVGNFTQHHSADVDHTLLQNLTPMTRYKVYVTITIHGGASITSEPQSTITADGAPDGVSKPVITVLSHTSLRVSWVAPLIPNGQITGYYIHIINNRISTEMSEPGSYIINDLQPYTVYSVKIEVCTVFDCTESEPVLITTVEALPQGVLYPFVTSVSPTEVDISWKPPENGNGILTEFCCEGNLYDIKTGYDCCGTMYIPKPSHDAVCCSGVFYLKKDHYECCKDRYTEVLPGQVCCPDLYENRLLVGHGDTCCGSVPYSSTGSQVCCHGMYESRLLVGHGDTCCGSVPYSSTGSQVCCHGSQVCCHGMYESRLLVGHGDTCCGSVPYSSTGSQVCCHGMYESRLLVGHGDTCCGSTNCMMDSKRKCCGENLIDELKVCCGDIKEGSSYTYSAGYQCCNTKYVDNATSLCCTADTGHQKVHIYPDKSSKDNANEKCCGLEKISKTLSCCNHGAYNPETHVCADISQDQIAFDEIIEYRIKIVGCGVGNICPIAQSATAYCDRCDFQDSTDKCGAVIGYHGNFKLPPLPDPTKNCVVDEDTLYSGMDFSYNDAELQPHSMYRYAVSVVNSAGETTSPFTFIITQEAPPEQVLPPVTNTDSSQLYVIVLSWDMPLKPNGDIIRFILTRDGVELYRGMTQQYTDDAAILPYQSYVYVLTACTEAGCTDSPQVKLPLQKGKPEVVGSPLASDVTSTRMRLRWSPPTKPNGIVQSYTLFVFSSESFNSYQTLKFQQSFTGLKPYTEYSILLQVCTNGGCTNSSRITVKTLADLPVGTNAGNTSSTPLSVTMPDQSLPYIPEPKNITVLSATEIYVEWYMVDFTGGLIDQYGVVLDAGRDNEINKGVGNDLSVVKGCVKGFINRCGLGQPEYIQTLETLPEAMNAPVVVPKGPKLITVSWEPPLNPNGKITQYLIYYSQLGFNNELLINRVLGEVTTVDHAGNDLKPYTQYQYKVVASNVIGDIASPWSTIRTLESVPTNLLQPYVNSSGPFGFQIIWQPPQSPNGVITMYRITFRKILTDPSAILMTKSVAVKPNLLSTSVSGLEPFSNYEVQLTAYNRLGNVSTIPVIVQTQQSSPSKYRIYEDGSPIPLYQGLNREYEFSRLQPFTEYFVGLVACTLSGCSEVVTITWTTPVNPNGKIIMYEVVRQFKIGKKRSFSDPIIVYKTMNTSLDSYSYTDAGLSPFTEFLYSVKASNSKGFVVSSWQSVFTSQEAPEGVNQPTVTHITDDIHSLFIQWTFPEKPNGIVKSYNLQRNNTVPLTFTDNDPMEYTDFNLVAYTWYSYKVSVCTAGGCTDSYPTIIRTLESAPSQMDPPIITILSSTALNISWTVPSLSNGIVTKYQLFMDDSEIYNEYTFHLSACTSGGCTDSGKVKGRPEDDVPMEMPLPILSVLSSRIHSQNIGVRPEEQGSPTLLALADVNGAHSGIQISWTSPVKPNGYIIYYELHRKDGYSRGNRAGKAESFWQTVIAKESAPEFILPPTVDSKTSTTIAVTLTEPTVKNGIIRKYSVIVNNTVISSSIGLHHTIGLNVPLKPNTVYSMKAEACTGGGCTVSQAISVQTTSGIPTGMSPVRVDSAQATSVQLSWTYPTNPNGNIIRFILYERRTCPLLPQPILNVPCGIGEVKTVFDAPLYIAYPRVNRTGTDLVIDWSESFTLNGRLMEYILVGNSREIFLGINTVFTVKDIPLDKSTTTVMSIISTPDNTFYTEIWFIVLVSLIGALLIFTLLACCLRQIGATRPYIRERNPLELSKYPATFDPNEPDNSSQASSGRPFHTKSSISSYGKHKDGITNYSFESGYHEDNSSRSRSSYLDDQSGKMRLSDLFKDEEDKAVWEDYPDNGLFLYDEDSDESTLPGYQFW</sequence>
<protein>
    <submittedName>
        <fullName evidence="4">USH2A</fullName>
    </submittedName>
</protein>
<feature type="domain" description="Fibronectin type-III" evidence="3">
    <location>
        <begin position="110"/>
        <end position="196"/>
    </location>
</feature>
<name>A0A8S3TY30_MYTED</name>
<dbReference type="Proteomes" id="UP000683360">
    <property type="component" value="Unassembled WGS sequence"/>
</dbReference>
<organism evidence="4 5">
    <name type="scientific">Mytilus edulis</name>
    <name type="common">Blue mussel</name>
    <dbReference type="NCBI Taxonomy" id="6550"/>
    <lineage>
        <taxon>Eukaryota</taxon>
        <taxon>Metazoa</taxon>
        <taxon>Spiralia</taxon>
        <taxon>Lophotrochozoa</taxon>
        <taxon>Mollusca</taxon>
        <taxon>Bivalvia</taxon>
        <taxon>Autobranchia</taxon>
        <taxon>Pteriomorphia</taxon>
        <taxon>Mytilida</taxon>
        <taxon>Mytiloidea</taxon>
        <taxon>Mytilidae</taxon>
        <taxon>Mytilinae</taxon>
        <taxon>Mytilus</taxon>
    </lineage>
</organism>
<evidence type="ECO:0000313" key="5">
    <source>
        <dbReference type="Proteomes" id="UP000683360"/>
    </source>
</evidence>
<feature type="domain" description="Fibronectin type-III" evidence="3">
    <location>
        <begin position="639"/>
        <end position="732"/>
    </location>
</feature>
<dbReference type="InterPro" id="IPR050713">
    <property type="entry name" value="RTP_Phos/Ushers"/>
</dbReference>
<evidence type="ECO:0000256" key="1">
    <source>
        <dbReference type="SAM" id="MobiDB-lite"/>
    </source>
</evidence>
<dbReference type="SUPFAM" id="SSF49265">
    <property type="entry name" value="Fibronectin type III"/>
    <property type="match status" value="9"/>
</dbReference>
<dbReference type="FunFam" id="2.60.40.10:FF:001176">
    <property type="entry name" value="Usherin"/>
    <property type="match status" value="1"/>
</dbReference>
<dbReference type="InterPro" id="IPR013783">
    <property type="entry name" value="Ig-like_fold"/>
</dbReference>
<dbReference type="InterPro" id="IPR056601">
    <property type="entry name" value="Galaxin_dom"/>
</dbReference>
<keyword evidence="2" id="KW-0472">Membrane</keyword>
<dbReference type="Pfam" id="PF00041">
    <property type="entry name" value="fn3"/>
    <property type="match status" value="5"/>
</dbReference>
<gene>
    <name evidence="4" type="ORF">MEDL_47950</name>
</gene>
<feature type="domain" description="Fibronectin type-III" evidence="3">
    <location>
        <begin position="1261"/>
        <end position="1356"/>
    </location>
</feature>
<dbReference type="PANTHER" id="PTHR46957">
    <property type="entry name" value="CYTOKINE RECEPTOR"/>
    <property type="match status" value="1"/>
</dbReference>
<feature type="compositionally biased region" description="Polar residues" evidence="1">
    <location>
        <begin position="1807"/>
        <end position="1827"/>
    </location>
</feature>
<dbReference type="InterPro" id="IPR036116">
    <property type="entry name" value="FN3_sf"/>
</dbReference>
<evidence type="ECO:0000313" key="4">
    <source>
        <dbReference type="EMBL" id="CAG2235326.1"/>
    </source>
</evidence>
<dbReference type="PANTHER" id="PTHR46957:SF7">
    <property type="entry name" value="USHERIN"/>
    <property type="match status" value="1"/>
</dbReference>
<feature type="domain" description="Fibronectin type-III" evidence="3">
    <location>
        <begin position="1523"/>
        <end position="1610"/>
    </location>
</feature>
<feature type="transmembrane region" description="Helical" evidence="2">
    <location>
        <begin position="1755"/>
        <end position="1777"/>
    </location>
</feature>
<dbReference type="PROSITE" id="PS50853">
    <property type="entry name" value="FN3"/>
    <property type="match status" value="9"/>
</dbReference>
<accession>A0A8S3TY30</accession>
<feature type="region of interest" description="Disordered" evidence="1">
    <location>
        <begin position="1798"/>
        <end position="1830"/>
    </location>
</feature>
<feature type="domain" description="Fibronectin type-III" evidence="3">
    <location>
        <begin position="1027"/>
        <end position="1123"/>
    </location>
</feature>
<dbReference type="Gene3D" id="2.60.40.10">
    <property type="entry name" value="Immunoglobulins"/>
    <property type="match status" value="10"/>
</dbReference>
<feature type="domain" description="Fibronectin type-III" evidence="3">
    <location>
        <begin position="929"/>
        <end position="1026"/>
    </location>
</feature>
<dbReference type="CDD" id="cd00063">
    <property type="entry name" value="FN3"/>
    <property type="match status" value="7"/>
</dbReference>
<comment type="caution">
    <text evidence="4">The sequence shown here is derived from an EMBL/GenBank/DDBJ whole genome shotgun (WGS) entry which is preliminary data.</text>
</comment>
<reference evidence="4" key="1">
    <citation type="submission" date="2021-03" db="EMBL/GenBank/DDBJ databases">
        <authorList>
            <person name="Bekaert M."/>
        </authorList>
    </citation>
    <scope>NUCLEOTIDE SEQUENCE</scope>
</reference>
<dbReference type="OrthoDB" id="9998666at2759"/>
<evidence type="ECO:0000256" key="2">
    <source>
        <dbReference type="SAM" id="Phobius"/>
    </source>
</evidence>
<dbReference type="SMART" id="SM00060">
    <property type="entry name" value="FN3"/>
    <property type="match status" value="10"/>
</dbReference>
<evidence type="ECO:0000259" key="3">
    <source>
        <dbReference type="PROSITE" id="PS50853"/>
    </source>
</evidence>
<feature type="domain" description="Fibronectin type-III" evidence="3">
    <location>
        <begin position="733"/>
        <end position="820"/>
    </location>
</feature>
<feature type="domain" description="Fibronectin type-III" evidence="3">
    <location>
        <begin position="14"/>
        <end position="106"/>
    </location>
</feature>
<dbReference type="EMBL" id="CAJPWZ010002318">
    <property type="protein sequence ID" value="CAG2235326.1"/>
    <property type="molecule type" value="Genomic_DNA"/>
</dbReference>
<keyword evidence="2" id="KW-1133">Transmembrane helix</keyword>
<dbReference type="Pfam" id="PF24748">
    <property type="entry name" value="Galaxin_repeat"/>
    <property type="match status" value="1"/>
</dbReference>